<keyword evidence="5" id="KW-0472">Membrane</keyword>
<feature type="compositionally biased region" description="Polar residues" evidence="4">
    <location>
        <begin position="2180"/>
        <end position="2206"/>
    </location>
</feature>
<keyword evidence="8" id="KW-1185">Reference proteome</keyword>
<feature type="compositionally biased region" description="Low complexity" evidence="4">
    <location>
        <begin position="1705"/>
        <end position="1715"/>
    </location>
</feature>
<feature type="compositionally biased region" description="Basic and acidic residues" evidence="4">
    <location>
        <begin position="2079"/>
        <end position="2089"/>
    </location>
</feature>
<feature type="region of interest" description="Disordered" evidence="4">
    <location>
        <begin position="1"/>
        <end position="46"/>
    </location>
</feature>
<dbReference type="PROSITE" id="PS50184">
    <property type="entry name" value="VWFC_2"/>
    <property type="match status" value="1"/>
</dbReference>
<feature type="region of interest" description="Disordered" evidence="4">
    <location>
        <begin position="2079"/>
        <end position="2227"/>
    </location>
</feature>
<dbReference type="PANTHER" id="PTHR46698:SF3">
    <property type="entry name" value="TENECTIN ISOFORM 1-RELATED"/>
    <property type="match status" value="1"/>
</dbReference>
<evidence type="ECO:0000256" key="3">
    <source>
        <dbReference type="ARBA" id="ARBA00022729"/>
    </source>
</evidence>
<name>A0A4C1V0E7_EUMVA</name>
<feature type="compositionally biased region" description="Polar residues" evidence="4">
    <location>
        <begin position="1832"/>
        <end position="1848"/>
    </location>
</feature>
<feature type="region of interest" description="Disordered" evidence="4">
    <location>
        <begin position="1673"/>
        <end position="1748"/>
    </location>
</feature>
<feature type="transmembrane region" description="Helical" evidence="5">
    <location>
        <begin position="53"/>
        <end position="73"/>
    </location>
</feature>
<feature type="compositionally biased region" description="Basic and acidic residues" evidence="4">
    <location>
        <begin position="1873"/>
        <end position="1886"/>
    </location>
</feature>
<feature type="compositionally biased region" description="Basic and acidic residues" evidence="4">
    <location>
        <begin position="2029"/>
        <end position="2038"/>
    </location>
</feature>
<feature type="compositionally biased region" description="Basic and acidic residues" evidence="4">
    <location>
        <begin position="1962"/>
        <end position="1974"/>
    </location>
</feature>
<feature type="compositionally biased region" description="Low complexity" evidence="4">
    <location>
        <begin position="1787"/>
        <end position="1796"/>
    </location>
</feature>
<feature type="region of interest" description="Disordered" evidence="4">
    <location>
        <begin position="656"/>
        <end position="675"/>
    </location>
</feature>
<feature type="compositionally biased region" description="Low complexity" evidence="4">
    <location>
        <begin position="1975"/>
        <end position="1985"/>
    </location>
</feature>
<dbReference type="GO" id="GO:0005576">
    <property type="term" value="C:extracellular region"/>
    <property type="evidence" value="ECO:0007669"/>
    <property type="project" value="UniProtKB-SubCell"/>
</dbReference>
<feature type="region of interest" description="Disordered" evidence="4">
    <location>
        <begin position="1364"/>
        <end position="1386"/>
    </location>
</feature>
<dbReference type="EMBL" id="BGZK01000250">
    <property type="protein sequence ID" value="GBP31737.1"/>
    <property type="molecule type" value="Genomic_DNA"/>
</dbReference>
<proteinExistence type="predicted"/>
<feature type="compositionally biased region" description="Low complexity" evidence="4">
    <location>
        <begin position="2157"/>
        <end position="2167"/>
    </location>
</feature>
<evidence type="ECO:0000259" key="6">
    <source>
        <dbReference type="PROSITE" id="PS50184"/>
    </source>
</evidence>
<evidence type="ECO:0000313" key="7">
    <source>
        <dbReference type="EMBL" id="GBP31737.1"/>
    </source>
</evidence>
<comment type="subcellular location">
    <subcellularLocation>
        <location evidence="1">Secreted</location>
    </subcellularLocation>
</comment>
<feature type="compositionally biased region" description="Basic and acidic residues" evidence="4">
    <location>
        <begin position="1588"/>
        <end position="1599"/>
    </location>
</feature>
<dbReference type="SUPFAM" id="SSF57603">
    <property type="entry name" value="FnI-like domain"/>
    <property type="match status" value="5"/>
</dbReference>
<feature type="region of interest" description="Disordered" evidence="4">
    <location>
        <begin position="1771"/>
        <end position="1893"/>
    </location>
</feature>
<evidence type="ECO:0000313" key="8">
    <source>
        <dbReference type="Proteomes" id="UP000299102"/>
    </source>
</evidence>
<keyword evidence="5" id="KW-0812">Transmembrane</keyword>
<evidence type="ECO:0000256" key="2">
    <source>
        <dbReference type="ARBA" id="ARBA00022525"/>
    </source>
</evidence>
<feature type="compositionally biased region" description="Basic and acidic residues" evidence="4">
    <location>
        <begin position="2484"/>
        <end position="2500"/>
    </location>
</feature>
<feature type="compositionally biased region" description="Low complexity" evidence="4">
    <location>
        <begin position="436"/>
        <end position="450"/>
    </location>
</feature>
<feature type="compositionally biased region" description="Polar residues" evidence="4">
    <location>
        <begin position="2641"/>
        <end position="2656"/>
    </location>
</feature>
<keyword evidence="5" id="KW-1133">Transmembrane helix</keyword>
<gene>
    <name evidence="7" type="ORF">EVAR_4973_1</name>
</gene>
<feature type="domain" description="VWFC" evidence="6">
    <location>
        <begin position="332"/>
        <end position="399"/>
    </location>
</feature>
<keyword evidence="2" id="KW-0964">Secreted</keyword>
<dbReference type="InterPro" id="IPR001007">
    <property type="entry name" value="VWF_dom"/>
</dbReference>
<feature type="compositionally biased region" description="Polar residues" evidence="4">
    <location>
        <begin position="574"/>
        <end position="587"/>
    </location>
</feature>
<feature type="compositionally biased region" description="Polar residues" evidence="4">
    <location>
        <begin position="1716"/>
        <end position="1742"/>
    </location>
</feature>
<evidence type="ECO:0000256" key="5">
    <source>
        <dbReference type="SAM" id="Phobius"/>
    </source>
</evidence>
<feature type="compositionally biased region" description="Basic and acidic residues" evidence="4">
    <location>
        <begin position="2568"/>
        <end position="2605"/>
    </location>
</feature>
<dbReference type="OrthoDB" id="10068079at2759"/>
<feature type="region of interest" description="Disordered" evidence="4">
    <location>
        <begin position="1513"/>
        <end position="1538"/>
    </location>
</feature>
<feature type="compositionally biased region" description="Polar residues" evidence="4">
    <location>
        <begin position="2102"/>
        <end position="2137"/>
    </location>
</feature>
<reference evidence="7 8" key="1">
    <citation type="journal article" date="2019" name="Commun. Biol.">
        <title>The bagworm genome reveals a unique fibroin gene that provides high tensile strength.</title>
        <authorList>
            <person name="Kono N."/>
            <person name="Nakamura H."/>
            <person name="Ohtoshi R."/>
            <person name="Tomita M."/>
            <person name="Numata K."/>
            <person name="Arakawa K."/>
        </authorList>
    </citation>
    <scope>NUCLEOTIDE SEQUENCE [LARGE SCALE GENOMIC DNA]</scope>
</reference>
<feature type="compositionally biased region" description="Low complexity" evidence="4">
    <location>
        <begin position="1612"/>
        <end position="1625"/>
    </location>
</feature>
<feature type="region of interest" description="Disordered" evidence="4">
    <location>
        <begin position="2472"/>
        <end position="2727"/>
    </location>
</feature>
<feature type="compositionally biased region" description="Polar residues" evidence="4">
    <location>
        <begin position="532"/>
        <end position="547"/>
    </location>
</feature>
<accession>A0A4C1V0E7</accession>
<feature type="compositionally biased region" description="Polar residues" evidence="4">
    <location>
        <begin position="2012"/>
        <end position="2028"/>
    </location>
</feature>
<feature type="compositionally biased region" description="Basic and acidic residues" evidence="4">
    <location>
        <begin position="19"/>
        <end position="39"/>
    </location>
</feature>
<protein>
    <recommendedName>
        <fullName evidence="6">VWFC domain-containing protein</fullName>
    </recommendedName>
</protein>
<feature type="region of interest" description="Disordered" evidence="4">
    <location>
        <begin position="105"/>
        <end position="130"/>
    </location>
</feature>
<feature type="compositionally biased region" description="Low complexity" evidence="4">
    <location>
        <begin position="1992"/>
        <end position="2005"/>
    </location>
</feature>
<feature type="compositionally biased region" description="Low complexity" evidence="4">
    <location>
        <begin position="1855"/>
        <end position="1867"/>
    </location>
</feature>
<dbReference type="SMART" id="SM00214">
    <property type="entry name" value="VWC"/>
    <property type="match status" value="3"/>
</dbReference>
<feature type="region of interest" description="Disordered" evidence="4">
    <location>
        <begin position="488"/>
        <end position="632"/>
    </location>
</feature>
<feature type="compositionally biased region" description="Polar residues" evidence="4">
    <location>
        <begin position="2619"/>
        <end position="2628"/>
    </location>
</feature>
<feature type="region of interest" description="Disordered" evidence="4">
    <location>
        <begin position="1323"/>
        <end position="1347"/>
    </location>
</feature>
<evidence type="ECO:0000256" key="1">
    <source>
        <dbReference type="ARBA" id="ARBA00004613"/>
    </source>
</evidence>
<dbReference type="STRING" id="151549.A0A4C1V0E7"/>
<feature type="compositionally biased region" description="Polar residues" evidence="4">
    <location>
        <begin position="2515"/>
        <end position="2524"/>
    </location>
</feature>
<feature type="compositionally biased region" description="Pro residues" evidence="4">
    <location>
        <begin position="118"/>
        <end position="128"/>
    </location>
</feature>
<feature type="compositionally biased region" description="Basic and acidic residues" evidence="4">
    <location>
        <begin position="1822"/>
        <end position="1831"/>
    </location>
</feature>
<sequence>MHWNDLPQVSVPGSNMSHEMQEKLKDASPSEGGRGEALLRKQRRGRQMDGRGAAGALLALAACFACAAAVTAACELHRAWRTRRRPFIETAIHINAGANFEFTVPRRLARRPRRPRSPRPPINAPPPTINDHTALELYGGDAMEGCYYNFQHYSEGDRIMTNEPCLNCTCHNRMLMCYLRVCPFTKPIGHDCTVEKRADQCCPIVTCPHVPVDLLTSTEALTEYGATGVDRLEKYGCSINGRYYSEGSKVPSTPNKPCEHCYCIRNMTTCVMQECTLHVDGCTPIYHKDVCCPVRYSCDHPEDEIPKLEDMTTTVRPTPGFILPTTISSVSQECVHNDEIFSDGALIKTEKACEHCYCMKGDIVCVVQECGTPMENEGKNCTSVPPREGQCCPDTYICEGDNEILEEHLTTLGPKTGQEAEIEGSGAEKEEEETGVTESEGSGYYGLSESPVEMTSKIPDEFEIAHTSSGTPSTPSIIIDETETEDQFFTTPSQDQRKPVLTSSTSEEISPTVEPDQGENTVPHGGFEEEGTSTLESQETFTSSESPYQHKIEGTTTTKSITHETKYSEEPTSEFITMSESTPSVTQAVEGELITTPSLETSTDTITHETSETSSTISTPDQKHLPSEIPEEEIQNITHETITEISVTVEPQAITEKESFDKVESTEYAEKEEKPQTVVETFTTPIITEVVTEIPSTVLPEKSSTRNYPSIVKCDTIQCNPPPENMINCIPEYDSEIACCPTYTCDHPKETIPPQSESQMAVTETVSTKEDCGENCVKETGDKLDQCEGNNCEVQEEEIKPIKSSELCSSNDCNISEVPVLSEQEPCSTGDCVSEPTLSCTDDSCKTSSIQPTKTVEEPVSKPECIGSSCEIQTQSPISQLCENGVECKPAEDHLISDVSCEGGVCKPKDENLPCEKGSGCDYVEPNTSISPCSDESCTEEQSIKPLNDSQGIISCENENGCETVKPDTEISICEGETCAEPPSIKPIDVSSSDCKTDDCIPTSQIKPDSAVRKEDSCNDDQECKLTTSDQGGQPNQECKDGDCILPDSLVTDKKVTMDQSFTTPEIVQPEATIAPEVKSTSDTSITPAYTSTEISSQSVESVTPEIKKPTEITSDVQQITEVVETSTPEIAKSTSEQITSAPFEYSTKEVLFTLETDDITKSTNVFEPEIGTTVSSIFVNEDVTSVEKLELSTSEPIIPIETSTETGVSTEESGAITLDSDISTKSSITVIPEIEMASRKTDTLASELDNGQDSSSTPHPVTKFETEITEISTSKIDKSTEIASPSEKPELFVPDIHTTTESIDIGEAETIPGSHTTEIVHISTSEKETPIEETETSDQEIEKSTEHVTISIPKIEKVTEKTEITTVEPETEHFTQEYSTLSPETEKTMFVSSTSLPETEHFIKDVDGSISEIQKPDIIPTEESVVQQTTEVDNLITEIVKYTESLPISESETVKAEDISTPVYNIEKSTESTLVSDVDFEKSTESTPILDVDSEKSTESFVTSVEEIEKYTELPDVAESESDKTTETSSTFAPHLVKSTESSPIYVSITEKVSETTFAIEDQDSTEFVRVPVSETIKPSDITTHAPHIDGSVEKDEIPATGSQIPTEINEYTSMTEPETESSTKLIDFDKETGKPIETSEEDKQSKTDMPSSVEFTHLIPEITTKLYATSEIHGSTESTSISSEEKDVTTVPTGVTSDESEESVSTKVTESPEIGTTSEKQFTEPIYTSTPEIKQSSVAPSTVIPETEKSTEFMKITVTDDLTETSAIFETEKTTKSTPILPTYSEESTTSTETLIPHGQDQSEYTETEDQAPITTAETPSDHSHDTEKVTISQATEKTDIGSSTDYPVYVASETTSVTPVVQSESTEESTVSKESEVSGEGHETPITTKVPIIESLSTEEPILSEITEKTDALTSEFYEVKDTTAKPEKELVEEVGATHPDFEGSTVISTVITEDVTEKKPTEISISEDKITTTSLHTTVSTPEEEQIITEPSPTTTEFTPFAQEDSSHPTFSSPQISSETTSTYELEKKPTSTEKEILEEITTVSESLDKTEQSSESVIKTTEVESTTAFIVELQEHPHEHHDETVAVVPQSEEESDYLTTQEKVEKTTQSSPEDITRVSSIETDTKLTSSTEIPEISKTPVPSAPDSEPEETYTTVEPTKYTISESITDEDINVKRTTLQPETIQSLLPSDEISTQSNASTLPVLDSKKETPEEPFQYQTPITDTLPTEIVTLKPSDHVTESVQVTESKEEDKVSETFTTIADQAKLETKKPTTLEVISTPVYEKPESSTQYQLEEHVTEKITEASFIVTPRVPERETYDTTIPQVVSKEETTTFKSEEIITTSSVSSTITEPIDTLITSGKEDKTTTSKPLEVDLTTIIYGDLTSLPGFDHSISESGEDHRKPIHDDLQTTISPAEEIHIEPTYPIVSDTPQKPVSEEESSSLIPEITDEITTIRPEQLFTEKIDTTKPSSEEVPVSHVEEMPETETEKSEDTRVGGPDVSTILDLEPSSEQTPTVSYSEEGIQYTTKTPHKTEETEGITDNVEPLPESEPTIGSSSASDESVTKETPLFDKEETKTTPEIEIKETDQTETPTKTEKPEAVTSESITELPDALSTTANQQIEVESEKKPTEPPTKLTSESVQLPESSSETPAEHDRTEEVPTAPPVLEEVQKPDKLHPSTSSELPSPDEDTDHQIPDHFPPSGGGYAPEPEEEEDDQAFGPGTCRYGGKVYVSAQQIPRDDPCDFCFCFRSDIICLQQSCPPPIHGCHEEAIEGFCCPRYECPVSMATTLNVTTTTTTTTTTLPPHFLPHAYQGAAVKRGCQIKGHSYNVGEVIKASSGPCMHCTCGGDGQMKCDPKACTPEPMLRQMIAAAVSSKRRRSAHDARAGGGGHGSSELCDRRAGLAAPAPGEGCGRINSYQPPPVLPSCMTNVFF</sequence>
<comment type="caution">
    <text evidence="7">The sequence shown here is derived from an EMBL/GenBank/DDBJ whole genome shotgun (WGS) entry which is preliminary data.</text>
</comment>
<feature type="compositionally biased region" description="Basic residues" evidence="4">
    <location>
        <begin position="107"/>
        <end position="117"/>
    </location>
</feature>
<feature type="region of interest" description="Disordered" evidence="4">
    <location>
        <begin position="414"/>
        <end position="450"/>
    </location>
</feature>
<dbReference type="Proteomes" id="UP000299102">
    <property type="component" value="Unassembled WGS sequence"/>
</dbReference>
<organism evidence="7 8">
    <name type="scientific">Eumeta variegata</name>
    <name type="common">Bagworm moth</name>
    <name type="synonym">Eumeta japonica</name>
    <dbReference type="NCBI Taxonomy" id="151549"/>
    <lineage>
        <taxon>Eukaryota</taxon>
        <taxon>Metazoa</taxon>
        <taxon>Ecdysozoa</taxon>
        <taxon>Arthropoda</taxon>
        <taxon>Hexapoda</taxon>
        <taxon>Insecta</taxon>
        <taxon>Pterygota</taxon>
        <taxon>Neoptera</taxon>
        <taxon>Endopterygota</taxon>
        <taxon>Lepidoptera</taxon>
        <taxon>Glossata</taxon>
        <taxon>Ditrysia</taxon>
        <taxon>Tineoidea</taxon>
        <taxon>Psychidae</taxon>
        <taxon>Oiketicinae</taxon>
        <taxon>Eumeta</taxon>
    </lineage>
</organism>
<dbReference type="PANTHER" id="PTHR46698">
    <property type="entry name" value="CROSSVEINLESS 2"/>
    <property type="match status" value="1"/>
</dbReference>
<feature type="compositionally biased region" description="Low complexity" evidence="4">
    <location>
        <begin position="1673"/>
        <end position="1684"/>
    </location>
</feature>
<evidence type="ECO:0000256" key="4">
    <source>
        <dbReference type="SAM" id="MobiDB-lite"/>
    </source>
</evidence>
<feature type="region of interest" description="Disordered" evidence="4">
    <location>
        <begin position="1962"/>
        <end position="2038"/>
    </location>
</feature>
<feature type="region of interest" description="Disordered" evidence="4">
    <location>
        <begin position="2880"/>
        <end position="2903"/>
    </location>
</feature>
<feature type="region of interest" description="Disordered" evidence="4">
    <location>
        <begin position="1580"/>
        <end position="1657"/>
    </location>
</feature>
<dbReference type="InterPro" id="IPR052424">
    <property type="entry name" value="Kielin_Chordin-BMP_Reg"/>
</dbReference>
<feature type="compositionally biased region" description="Polar residues" evidence="4">
    <location>
        <begin position="2558"/>
        <end position="2567"/>
    </location>
</feature>
<keyword evidence="3" id="KW-0732">Signal</keyword>